<accession>A0A7Y1LCB1</accession>
<evidence type="ECO:0000313" key="4">
    <source>
        <dbReference type="Proteomes" id="UP000583279"/>
    </source>
</evidence>
<dbReference type="EMBL" id="WKDU01000019">
    <property type="protein sequence ID" value="MCF5154377.1"/>
    <property type="molecule type" value="Genomic_DNA"/>
</dbReference>
<dbReference type="EMBL" id="JAAQYK010000002">
    <property type="protein sequence ID" value="NNA43486.1"/>
    <property type="molecule type" value="Genomic_DNA"/>
</dbReference>
<keyword evidence="1" id="KW-0472">Membrane</keyword>
<keyword evidence="1" id="KW-0812">Transmembrane</keyword>
<comment type="caution">
    <text evidence="3">The sequence shown here is derived from an EMBL/GenBank/DDBJ whole genome shotgun (WGS) entry which is preliminary data.</text>
</comment>
<evidence type="ECO:0000313" key="2">
    <source>
        <dbReference type="EMBL" id="MCF5154377.1"/>
    </source>
</evidence>
<evidence type="ECO:0000313" key="5">
    <source>
        <dbReference type="Proteomes" id="UP000814074"/>
    </source>
</evidence>
<reference evidence="2 5" key="1">
    <citation type="submission" date="2019-11" db="EMBL/GenBank/DDBJ databases">
        <title>Epiphytic Pseudomonas syringae from cherry orchards.</title>
        <authorList>
            <person name="Hulin M.T."/>
        </authorList>
    </citation>
    <scope>NUCLEOTIDE SEQUENCE [LARGE SCALE GENOMIC DNA]</scope>
    <source>
        <strain evidence="2 5">PA-6-3B</strain>
    </source>
</reference>
<sequence length="80" mass="8772">MAITDRPMPGGQLTIAVTAVIGITTVASAITVIAVIAEVTVIHAVITVIDMHTHLRRFYATDRHIISIEYIGHVVDRRRL</sequence>
<proteinExistence type="predicted"/>
<evidence type="ECO:0000256" key="1">
    <source>
        <dbReference type="SAM" id="Phobius"/>
    </source>
</evidence>
<reference evidence="3 4" key="2">
    <citation type="journal article" date="2020" name="Front. Microbiol.">
        <title>Genetic Organization of the aprX-lipA2 Operon Affects the Proteolytic Potential of Pseudomonas Species in Milk.</title>
        <authorList>
            <person name="Maier C."/>
            <person name="Huptas C."/>
            <person name="von Neubeck M."/>
            <person name="Scherer S."/>
            <person name="Wenning M."/>
            <person name="Lucking G."/>
        </authorList>
    </citation>
    <scope>NUCLEOTIDE SEQUENCE [LARGE SCALE GENOMIC DNA]</scope>
    <source>
        <strain evidence="3 4">WS 4997</strain>
    </source>
</reference>
<dbReference type="Proteomes" id="UP000583279">
    <property type="component" value="Unassembled WGS sequence"/>
</dbReference>
<protein>
    <submittedName>
        <fullName evidence="3">Uncharacterized protein</fullName>
    </submittedName>
</protein>
<evidence type="ECO:0000313" key="3">
    <source>
        <dbReference type="EMBL" id="NNA43486.1"/>
    </source>
</evidence>
<dbReference type="RefSeq" id="WP_034135783.1">
    <property type="nucleotide sequence ID" value="NZ_BQIH01000015.1"/>
</dbReference>
<organism evidence="3 4">
    <name type="scientific">Pseudomonas lactis</name>
    <dbReference type="NCBI Taxonomy" id="1615674"/>
    <lineage>
        <taxon>Bacteria</taxon>
        <taxon>Pseudomonadati</taxon>
        <taxon>Pseudomonadota</taxon>
        <taxon>Gammaproteobacteria</taxon>
        <taxon>Pseudomonadales</taxon>
        <taxon>Pseudomonadaceae</taxon>
        <taxon>Pseudomonas</taxon>
    </lineage>
</organism>
<dbReference type="Proteomes" id="UP000814074">
    <property type="component" value="Unassembled WGS sequence"/>
</dbReference>
<dbReference type="AlphaFoldDB" id="A0A7Y1LCB1"/>
<feature type="transmembrane region" description="Helical" evidence="1">
    <location>
        <begin position="15"/>
        <end position="48"/>
    </location>
</feature>
<name>A0A7Y1LCB1_9PSED</name>
<keyword evidence="1" id="KW-1133">Transmembrane helix</keyword>
<gene>
    <name evidence="2" type="ORF">GIW47_17355</name>
    <name evidence="3" type="ORF">HBO18_05005</name>
</gene>
<keyword evidence="5" id="KW-1185">Reference proteome</keyword>